<evidence type="ECO:0000259" key="7">
    <source>
        <dbReference type="PROSITE" id="PS51061"/>
    </source>
</evidence>
<comment type="subcellular location">
    <subcellularLocation>
        <location evidence="6">Cytoplasm</location>
    </subcellularLocation>
</comment>
<comment type="subunit">
    <text evidence="6">Forms a complex with KhpA.</text>
</comment>
<dbReference type="GO" id="GO:0003723">
    <property type="term" value="F:RNA binding"/>
    <property type="evidence" value="ECO:0007669"/>
    <property type="project" value="UniProtKB-UniRule"/>
</dbReference>
<dbReference type="InterPro" id="IPR032782">
    <property type="entry name" value="KhpB_N"/>
</dbReference>
<comment type="caution">
    <text evidence="8">The sequence shown here is derived from an EMBL/GenBank/DDBJ whole genome shotgun (WGS) entry which is preliminary data.</text>
</comment>
<keyword evidence="3 6" id="KW-0133">Cell shape</keyword>
<organism evidence="8 9">
    <name type="scientific">candidate division WOR-1 bacterium RIFOXYC2_FULL_46_14</name>
    <dbReference type="NCBI Taxonomy" id="1802587"/>
    <lineage>
        <taxon>Bacteria</taxon>
        <taxon>Bacillati</taxon>
        <taxon>Saganbacteria</taxon>
    </lineage>
</organism>
<dbReference type="HAMAP" id="MF_00867">
    <property type="entry name" value="KhpB"/>
    <property type="match status" value="1"/>
</dbReference>
<protein>
    <recommendedName>
        <fullName evidence="6">RNA-binding protein KhpB</fullName>
    </recommendedName>
    <alternativeName>
        <fullName evidence="6">RNA-binding protein EloR</fullName>
    </alternativeName>
</protein>
<evidence type="ECO:0000256" key="5">
    <source>
        <dbReference type="ARBA" id="ARBA00023316"/>
    </source>
</evidence>
<dbReference type="GO" id="GO:0005737">
    <property type="term" value="C:cytoplasm"/>
    <property type="evidence" value="ECO:0007669"/>
    <property type="project" value="UniProtKB-SubCell"/>
</dbReference>
<dbReference type="GO" id="GO:0008360">
    <property type="term" value="P:regulation of cell shape"/>
    <property type="evidence" value="ECO:0007669"/>
    <property type="project" value="UniProtKB-KW"/>
</dbReference>
<dbReference type="InterPro" id="IPR001374">
    <property type="entry name" value="R3H_dom"/>
</dbReference>
<keyword evidence="2 6" id="KW-0694">RNA-binding</keyword>
<dbReference type="GO" id="GO:0009252">
    <property type="term" value="P:peptidoglycan biosynthetic process"/>
    <property type="evidence" value="ECO:0007669"/>
    <property type="project" value="UniProtKB-UniRule"/>
</dbReference>
<feature type="region of interest" description="Jag_N domain" evidence="6">
    <location>
        <begin position="5"/>
        <end position="55"/>
    </location>
</feature>
<dbReference type="Gene3D" id="3.30.30.80">
    <property type="entry name" value="probable RNA-binding protein from clostridium symbiosum atcc 14940"/>
    <property type="match status" value="1"/>
</dbReference>
<comment type="domain">
    <text evidence="6">Has an N-terminal Jag-N domain and 2 RNA-binding domains (KH and R3H).</text>
</comment>
<comment type="similarity">
    <text evidence="6">Belongs to the KhpB RNA-binding protein family.</text>
</comment>
<evidence type="ECO:0000313" key="8">
    <source>
        <dbReference type="EMBL" id="OGC39877.1"/>
    </source>
</evidence>
<evidence type="ECO:0000256" key="6">
    <source>
        <dbReference type="HAMAP-Rule" id="MF_00867"/>
    </source>
</evidence>
<dbReference type="InterPro" id="IPR039247">
    <property type="entry name" value="KhpB"/>
</dbReference>
<dbReference type="PANTHER" id="PTHR35800:SF1">
    <property type="entry name" value="RNA-BINDING PROTEIN KHPB"/>
    <property type="match status" value="1"/>
</dbReference>
<keyword evidence="5 6" id="KW-0961">Cell wall biogenesis/degradation</keyword>
<dbReference type="GO" id="GO:0071555">
    <property type="term" value="P:cell wall organization"/>
    <property type="evidence" value="ECO:0007669"/>
    <property type="project" value="UniProtKB-KW"/>
</dbReference>
<dbReference type="NCBIfam" id="NF041568">
    <property type="entry name" value="Jag_EloR"/>
    <property type="match status" value="1"/>
</dbReference>
<keyword evidence="4 6" id="KW-0143">Chaperone</keyword>
<dbReference type="InterPro" id="IPR038247">
    <property type="entry name" value="Jag_N_dom_sf"/>
</dbReference>
<keyword evidence="1 6" id="KW-0963">Cytoplasm</keyword>
<gene>
    <name evidence="6" type="primary">khpB</name>
    <name evidence="6" type="synonym">eloR</name>
    <name evidence="8" type="ORF">A2438_05105</name>
</gene>
<dbReference type="SMART" id="SM00393">
    <property type="entry name" value="R3H"/>
    <property type="match status" value="1"/>
</dbReference>
<dbReference type="Gene3D" id="3.30.1370.50">
    <property type="entry name" value="R3H-like domain"/>
    <property type="match status" value="1"/>
</dbReference>
<dbReference type="PANTHER" id="PTHR35800">
    <property type="entry name" value="PROTEIN JAG"/>
    <property type="match status" value="1"/>
</dbReference>
<evidence type="ECO:0000313" key="9">
    <source>
        <dbReference type="Proteomes" id="UP000179242"/>
    </source>
</evidence>
<dbReference type="CDD" id="cd02644">
    <property type="entry name" value="R3H_jag"/>
    <property type="match status" value="1"/>
</dbReference>
<evidence type="ECO:0000256" key="2">
    <source>
        <dbReference type="ARBA" id="ARBA00022884"/>
    </source>
</evidence>
<dbReference type="Pfam" id="PF01424">
    <property type="entry name" value="R3H"/>
    <property type="match status" value="1"/>
</dbReference>
<dbReference type="Pfam" id="PF14804">
    <property type="entry name" value="Jag_N"/>
    <property type="match status" value="1"/>
</dbReference>
<accession>A0A1F4U4T0</accession>
<feature type="domain" description="R3H" evidence="7">
    <location>
        <begin position="141"/>
        <end position="206"/>
    </location>
</feature>
<proteinExistence type="inferred from homology"/>
<dbReference type="PROSITE" id="PS51061">
    <property type="entry name" value="R3H"/>
    <property type="match status" value="1"/>
</dbReference>
<evidence type="ECO:0000256" key="1">
    <source>
        <dbReference type="ARBA" id="ARBA00022490"/>
    </source>
</evidence>
<dbReference type="Proteomes" id="UP000179242">
    <property type="component" value="Unassembled WGS sequence"/>
</dbReference>
<dbReference type="Pfam" id="PF13083">
    <property type="entry name" value="KH_KhpA-B"/>
    <property type="match status" value="1"/>
</dbReference>
<evidence type="ECO:0000256" key="4">
    <source>
        <dbReference type="ARBA" id="ARBA00023186"/>
    </source>
</evidence>
<dbReference type="SMART" id="SM01245">
    <property type="entry name" value="Jag_N"/>
    <property type="match status" value="1"/>
</dbReference>
<dbReference type="SUPFAM" id="SSF82708">
    <property type="entry name" value="R3H domain"/>
    <property type="match status" value="1"/>
</dbReference>
<dbReference type="AlphaFoldDB" id="A0A1F4U4T0"/>
<evidence type="ECO:0000256" key="3">
    <source>
        <dbReference type="ARBA" id="ARBA00022960"/>
    </source>
</evidence>
<sequence>MDKVTFKAGNLEEAIEGAAQILGVSKDEIEHKVVSEGKAGVLGIIGGKDIEIEAWKKISPEARGQEIMQEILNYMGLLAVAEAKTGEDREVIVDIKGEDLGQIIGKDGATIDALQVLISAALSRAYGGRIRTYVDAGGYREKQKQAIERLALSAAKDVAASGQEKVLPPMSAGERRIVHMALKDDPKITTHSEGMGRDRRLVISPR</sequence>
<comment type="function">
    <text evidence="6">A probable RNA chaperone. Forms a complex with KhpA which binds to cellular RNA and controls its expression. Plays a role in peptidoglycan (PG) homeostasis and cell length regulation.</text>
</comment>
<dbReference type="InterPro" id="IPR015946">
    <property type="entry name" value="KH_dom-like_a/b"/>
</dbReference>
<dbReference type="CDD" id="cd02414">
    <property type="entry name" value="KH-II_Jag"/>
    <property type="match status" value="1"/>
</dbReference>
<dbReference type="InterPro" id="IPR038008">
    <property type="entry name" value="Jag_KH"/>
</dbReference>
<dbReference type="InterPro" id="IPR034079">
    <property type="entry name" value="R3H_KhpB"/>
</dbReference>
<dbReference type="EMBL" id="MEUJ01000005">
    <property type="protein sequence ID" value="OGC39877.1"/>
    <property type="molecule type" value="Genomic_DNA"/>
</dbReference>
<reference evidence="8 9" key="1">
    <citation type="journal article" date="2016" name="Nat. Commun.">
        <title>Thousands of microbial genomes shed light on interconnected biogeochemical processes in an aquifer system.</title>
        <authorList>
            <person name="Anantharaman K."/>
            <person name="Brown C.T."/>
            <person name="Hug L.A."/>
            <person name="Sharon I."/>
            <person name="Castelle C.J."/>
            <person name="Probst A.J."/>
            <person name="Thomas B.C."/>
            <person name="Singh A."/>
            <person name="Wilkins M.J."/>
            <person name="Karaoz U."/>
            <person name="Brodie E.L."/>
            <person name="Williams K.H."/>
            <person name="Hubbard S.S."/>
            <person name="Banfield J.F."/>
        </authorList>
    </citation>
    <scope>NUCLEOTIDE SEQUENCE [LARGE SCALE GENOMIC DNA]</scope>
</reference>
<dbReference type="Gene3D" id="3.30.300.20">
    <property type="match status" value="1"/>
</dbReference>
<name>A0A1F4U4T0_UNCSA</name>
<dbReference type="InterPro" id="IPR036867">
    <property type="entry name" value="R3H_dom_sf"/>
</dbReference>